<dbReference type="Pfam" id="PF14947">
    <property type="entry name" value="HTH_45"/>
    <property type="match status" value="1"/>
</dbReference>
<dbReference type="Gene3D" id="1.10.10.10">
    <property type="entry name" value="Winged helix-like DNA-binding domain superfamily/Winged helix DNA-binding domain"/>
    <property type="match status" value="1"/>
</dbReference>
<evidence type="ECO:0000313" key="2">
    <source>
        <dbReference type="EMBL" id="MFD2639075.1"/>
    </source>
</evidence>
<accession>A0ABW5QC61</accession>
<name>A0ABW5QC61_9BACI</name>
<dbReference type="InterPro" id="IPR038723">
    <property type="entry name" value="ArnR1-like_HTH"/>
</dbReference>
<evidence type="ECO:0000259" key="1">
    <source>
        <dbReference type="Pfam" id="PF14947"/>
    </source>
</evidence>
<protein>
    <submittedName>
        <fullName evidence="2">Winged helix-turn-helix domain-containing protein</fullName>
    </submittedName>
</protein>
<gene>
    <name evidence="2" type="ORF">ACFSW4_09390</name>
</gene>
<dbReference type="Proteomes" id="UP001597452">
    <property type="component" value="Unassembled WGS sequence"/>
</dbReference>
<keyword evidence="3" id="KW-1185">Reference proteome</keyword>
<reference evidence="3" key="1">
    <citation type="journal article" date="2019" name="Int. J. Syst. Evol. Microbiol.">
        <title>The Global Catalogue of Microorganisms (GCM) 10K type strain sequencing project: providing services to taxonomists for standard genome sequencing and annotation.</title>
        <authorList>
            <consortium name="The Broad Institute Genomics Platform"/>
            <consortium name="The Broad Institute Genome Sequencing Center for Infectious Disease"/>
            <person name="Wu L."/>
            <person name="Ma J."/>
        </authorList>
    </citation>
    <scope>NUCLEOTIDE SEQUENCE [LARGE SCALE GENOMIC DNA]</scope>
    <source>
        <strain evidence="3">TISTR 1571</strain>
    </source>
</reference>
<feature type="domain" description="ArnR1-like winged helix-turn-helix" evidence="1">
    <location>
        <begin position="19"/>
        <end position="70"/>
    </location>
</feature>
<dbReference type="InterPro" id="IPR036390">
    <property type="entry name" value="WH_DNA-bd_sf"/>
</dbReference>
<dbReference type="InterPro" id="IPR036388">
    <property type="entry name" value="WH-like_DNA-bd_sf"/>
</dbReference>
<dbReference type="SUPFAM" id="SSF46785">
    <property type="entry name" value="Winged helix' DNA-binding domain"/>
    <property type="match status" value="1"/>
</dbReference>
<dbReference type="RefSeq" id="WP_054751849.1">
    <property type="nucleotide sequence ID" value="NZ_JBHUMZ010000021.1"/>
</dbReference>
<dbReference type="EMBL" id="JBHUMZ010000021">
    <property type="protein sequence ID" value="MFD2639075.1"/>
    <property type="molecule type" value="Genomic_DNA"/>
</dbReference>
<organism evidence="2 3">
    <name type="scientific">Piscibacillus salipiscarius</name>
    <dbReference type="NCBI Taxonomy" id="299480"/>
    <lineage>
        <taxon>Bacteria</taxon>
        <taxon>Bacillati</taxon>
        <taxon>Bacillota</taxon>
        <taxon>Bacilli</taxon>
        <taxon>Bacillales</taxon>
        <taxon>Bacillaceae</taxon>
        <taxon>Piscibacillus</taxon>
    </lineage>
</organism>
<proteinExistence type="predicted"/>
<evidence type="ECO:0000313" key="3">
    <source>
        <dbReference type="Proteomes" id="UP001597452"/>
    </source>
</evidence>
<comment type="caution">
    <text evidence="2">The sequence shown here is derived from an EMBL/GenBank/DDBJ whole genome shotgun (WGS) entry which is preliminary data.</text>
</comment>
<sequence>MPCGKNETTLAPSQIELFLTAIENSGNVDQIREKVNLPVFKVRSALRELEGAGYIEEVNEEYVLTDKGMASL</sequence>